<dbReference type="Proteomes" id="UP000215914">
    <property type="component" value="Unassembled WGS sequence"/>
</dbReference>
<reference evidence="1" key="1">
    <citation type="journal article" date="2017" name="Nature">
        <title>The sunflower genome provides insights into oil metabolism, flowering and Asterid evolution.</title>
        <authorList>
            <person name="Badouin H."/>
            <person name="Gouzy J."/>
            <person name="Grassa C.J."/>
            <person name="Murat F."/>
            <person name="Staton S.E."/>
            <person name="Cottret L."/>
            <person name="Lelandais-Briere C."/>
            <person name="Owens G.L."/>
            <person name="Carrere S."/>
            <person name="Mayjonade B."/>
            <person name="Legrand L."/>
            <person name="Gill N."/>
            <person name="Kane N.C."/>
            <person name="Bowers J.E."/>
            <person name="Hubner S."/>
            <person name="Bellec A."/>
            <person name="Berard A."/>
            <person name="Berges H."/>
            <person name="Blanchet N."/>
            <person name="Boniface M.C."/>
            <person name="Brunel D."/>
            <person name="Catrice O."/>
            <person name="Chaidir N."/>
            <person name="Claudel C."/>
            <person name="Donnadieu C."/>
            <person name="Faraut T."/>
            <person name="Fievet G."/>
            <person name="Helmstetter N."/>
            <person name="King M."/>
            <person name="Knapp S.J."/>
            <person name="Lai Z."/>
            <person name="Le Paslier M.C."/>
            <person name="Lippi Y."/>
            <person name="Lorenzon L."/>
            <person name="Mandel J.R."/>
            <person name="Marage G."/>
            <person name="Marchand G."/>
            <person name="Marquand E."/>
            <person name="Bret-Mestries E."/>
            <person name="Morien E."/>
            <person name="Nambeesan S."/>
            <person name="Nguyen T."/>
            <person name="Pegot-Espagnet P."/>
            <person name="Pouilly N."/>
            <person name="Raftis F."/>
            <person name="Sallet E."/>
            <person name="Schiex T."/>
            <person name="Thomas J."/>
            <person name="Vandecasteele C."/>
            <person name="Vares D."/>
            <person name="Vear F."/>
            <person name="Vautrin S."/>
            <person name="Crespi M."/>
            <person name="Mangin B."/>
            <person name="Burke J.M."/>
            <person name="Salse J."/>
            <person name="Munos S."/>
            <person name="Vincourt P."/>
            <person name="Rieseberg L.H."/>
            <person name="Langlade N.B."/>
        </authorList>
    </citation>
    <scope>NUCLEOTIDE SEQUENCE</scope>
    <source>
        <tissue evidence="1">Leaves</tissue>
    </source>
</reference>
<protein>
    <submittedName>
        <fullName evidence="1">Uncharacterized protein</fullName>
    </submittedName>
</protein>
<accession>A0A9K3HJM5</accession>
<evidence type="ECO:0000313" key="2">
    <source>
        <dbReference type="Proteomes" id="UP000215914"/>
    </source>
</evidence>
<keyword evidence="2" id="KW-1185">Reference proteome</keyword>
<dbReference type="EMBL" id="MNCJ02000327">
    <property type="protein sequence ID" value="KAF5779502.1"/>
    <property type="molecule type" value="Genomic_DNA"/>
</dbReference>
<evidence type="ECO:0000313" key="1">
    <source>
        <dbReference type="EMBL" id="KAF5779502.1"/>
    </source>
</evidence>
<reference evidence="1" key="2">
    <citation type="submission" date="2020-06" db="EMBL/GenBank/DDBJ databases">
        <title>Helianthus annuus Genome sequencing and assembly Release 2.</title>
        <authorList>
            <person name="Gouzy J."/>
            <person name="Langlade N."/>
            <person name="Munos S."/>
        </authorList>
    </citation>
    <scope>NUCLEOTIDE SEQUENCE</scope>
    <source>
        <tissue evidence="1">Leaves</tissue>
    </source>
</reference>
<dbReference type="AlphaFoldDB" id="A0A9K3HJM5"/>
<dbReference type="Gramene" id="mRNA:HanXRQr2_Chr12g0560211">
    <property type="protein sequence ID" value="CDS:HanXRQr2_Chr12g0560211.1"/>
    <property type="gene ID" value="HanXRQr2_Chr12g0560211"/>
</dbReference>
<organism evidence="1 2">
    <name type="scientific">Helianthus annuus</name>
    <name type="common">Common sunflower</name>
    <dbReference type="NCBI Taxonomy" id="4232"/>
    <lineage>
        <taxon>Eukaryota</taxon>
        <taxon>Viridiplantae</taxon>
        <taxon>Streptophyta</taxon>
        <taxon>Embryophyta</taxon>
        <taxon>Tracheophyta</taxon>
        <taxon>Spermatophyta</taxon>
        <taxon>Magnoliopsida</taxon>
        <taxon>eudicotyledons</taxon>
        <taxon>Gunneridae</taxon>
        <taxon>Pentapetalae</taxon>
        <taxon>asterids</taxon>
        <taxon>campanulids</taxon>
        <taxon>Asterales</taxon>
        <taxon>Asteraceae</taxon>
        <taxon>Asteroideae</taxon>
        <taxon>Heliantheae alliance</taxon>
        <taxon>Heliantheae</taxon>
        <taxon>Helianthus</taxon>
    </lineage>
</organism>
<name>A0A9K3HJM5_HELAN</name>
<comment type="caution">
    <text evidence="1">The sequence shown here is derived from an EMBL/GenBank/DDBJ whole genome shotgun (WGS) entry which is preliminary data.</text>
</comment>
<gene>
    <name evidence="1" type="ORF">HanXRQr2_Chr12g0560211</name>
</gene>
<proteinExistence type="predicted"/>
<sequence length="51" mass="5868">MLFYVILIHKSFSSKRSKRLESVLVILYQELDGNISMKSCTLSNIPCPYSN</sequence>